<feature type="transmembrane region" description="Helical" evidence="7">
    <location>
        <begin position="118"/>
        <end position="140"/>
    </location>
</feature>
<dbReference type="Pfam" id="PF07690">
    <property type="entry name" value="MFS_1"/>
    <property type="match status" value="1"/>
</dbReference>
<gene>
    <name evidence="9" type="ORF">B0T17DRAFT_613881</name>
</gene>
<dbReference type="Gene3D" id="1.20.1250.20">
    <property type="entry name" value="MFS general substrate transporter like domains"/>
    <property type="match status" value="2"/>
</dbReference>
<feature type="transmembrane region" description="Helical" evidence="7">
    <location>
        <begin position="207"/>
        <end position="228"/>
    </location>
</feature>
<organism evidence="9 10">
    <name type="scientific">Bombardia bombarda</name>
    <dbReference type="NCBI Taxonomy" id="252184"/>
    <lineage>
        <taxon>Eukaryota</taxon>
        <taxon>Fungi</taxon>
        <taxon>Dikarya</taxon>
        <taxon>Ascomycota</taxon>
        <taxon>Pezizomycotina</taxon>
        <taxon>Sordariomycetes</taxon>
        <taxon>Sordariomycetidae</taxon>
        <taxon>Sordariales</taxon>
        <taxon>Lasiosphaeriaceae</taxon>
        <taxon>Bombardia</taxon>
    </lineage>
</organism>
<feature type="transmembrane region" description="Helical" evidence="7">
    <location>
        <begin position="351"/>
        <end position="368"/>
    </location>
</feature>
<feature type="transmembrane region" description="Helical" evidence="7">
    <location>
        <begin position="436"/>
        <end position="455"/>
    </location>
</feature>
<reference evidence="9" key="1">
    <citation type="submission" date="2023-06" db="EMBL/GenBank/DDBJ databases">
        <title>Genome-scale phylogeny and comparative genomics of the fungal order Sordariales.</title>
        <authorList>
            <consortium name="Lawrence Berkeley National Laboratory"/>
            <person name="Hensen N."/>
            <person name="Bonometti L."/>
            <person name="Westerberg I."/>
            <person name="Brannstrom I.O."/>
            <person name="Guillou S."/>
            <person name="Cros-Aarteil S."/>
            <person name="Calhoun S."/>
            <person name="Haridas S."/>
            <person name="Kuo A."/>
            <person name="Mondo S."/>
            <person name="Pangilinan J."/>
            <person name="Riley R."/>
            <person name="LaButti K."/>
            <person name="Andreopoulos B."/>
            <person name="Lipzen A."/>
            <person name="Chen C."/>
            <person name="Yanf M."/>
            <person name="Daum C."/>
            <person name="Ng V."/>
            <person name="Clum A."/>
            <person name="Steindorff A."/>
            <person name="Ohm R."/>
            <person name="Martin F."/>
            <person name="Silar P."/>
            <person name="Natvig D."/>
            <person name="Lalanne C."/>
            <person name="Gautier V."/>
            <person name="Ament-velasquez S.L."/>
            <person name="Kruys A."/>
            <person name="Hutchinson M.I."/>
            <person name="Powell A.J."/>
            <person name="Barry K."/>
            <person name="Miller A.N."/>
            <person name="Grigoriev I.V."/>
            <person name="Debuchy R."/>
            <person name="Gladieux P."/>
            <person name="Thoren M.H."/>
            <person name="Johannesson H."/>
        </authorList>
    </citation>
    <scope>NUCLEOTIDE SEQUENCE</scope>
    <source>
        <strain evidence="9">SMH3391-2</strain>
    </source>
</reference>
<dbReference type="SUPFAM" id="SSF103473">
    <property type="entry name" value="MFS general substrate transporter"/>
    <property type="match status" value="1"/>
</dbReference>
<feature type="transmembrane region" description="Helical" evidence="7">
    <location>
        <begin position="467"/>
        <end position="488"/>
    </location>
</feature>
<dbReference type="InterPro" id="IPR011701">
    <property type="entry name" value="MFS"/>
</dbReference>
<dbReference type="AlphaFoldDB" id="A0AA39XNP7"/>
<evidence type="ECO:0000313" key="9">
    <source>
        <dbReference type="EMBL" id="KAK0637269.1"/>
    </source>
</evidence>
<evidence type="ECO:0000256" key="3">
    <source>
        <dbReference type="ARBA" id="ARBA00022692"/>
    </source>
</evidence>
<evidence type="ECO:0000256" key="5">
    <source>
        <dbReference type="ARBA" id="ARBA00023136"/>
    </source>
</evidence>
<feature type="transmembrane region" description="Helical" evidence="7">
    <location>
        <begin position="172"/>
        <end position="195"/>
    </location>
</feature>
<dbReference type="GO" id="GO:0022857">
    <property type="term" value="F:transmembrane transporter activity"/>
    <property type="evidence" value="ECO:0007669"/>
    <property type="project" value="InterPro"/>
</dbReference>
<feature type="transmembrane region" description="Helical" evidence="7">
    <location>
        <begin position="405"/>
        <end position="424"/>
    </location>
</feature>
<keyword evidence="2" id="KW-0813">Transport</keyword>
<feature type="compositionally biased region" description="Basic and acidic residues" evidence="6">
    <location>
        <begin position="12"/>
        <end position="21"/>
    </location>
</feature>
<evidence type="ECO:0000256" key="2">
    <source>
        <dbReference type="ARBA" id="ARBA00022448"/>
    </source>
</evidence>
<keyword evidence="4 7" id="KW-1133">Transmembrane helix</keyword>
<feature type="transmembrane region" description="Helical" evidence="7">
    <location>
        <begin position="375"/>
        <end position="393"/>
    </location>
</feature>
<evidence type="ECO:0000259" key="8">
    <source>
        <dbReference type="PROSITE" id="PS50850"/>
    </source>
</evidence>
<evidence type="ECO:0000256" key="6">
    <source>
        <dbReference type="SAM" id="MobiDB-lite"/>
    </source>
</evidence>
<keyword evidence="3 7" id="KW-0812">Transmembrane</keyword>
<feature type="domain" description="Major facilitator superfamily (MFS) profile" evidence="8">
    <location>
        <begin position="79"/>
        <end position="496"/>
    </location>
</feature>
<comment type="caution">
    <text evidence="9">The sequence shown here is derived from an EMBL/GenBank/DDBJ whole genome shotgun (WGS) entry which is preliminary data.</text>
</comment>
<accession>A0AA39XNP7</accession>
<dbReference type="PANTHER" id="PTHR43791">
    <property type="entry name" value="PERMEASE-RELATED"/>
    <property type="match status" value="1"/>
</dbReference>
<feature type="transmembrane region" description="Helical" evidence="7">
    <location>
        <begin position="240"/>
        <end position="262"/>
    </location>
</feature>
<dbReference type="PANTHER" id="PTHR43791:SF46">
    <property type="entry name" value="MAJOR FACILITATOR SUPERFAMILY (MFS) PROFILE DOMAIN-CONTAINING PROTEIN-RELATED"/>
    <property type="match status" value="1"/>
</dbReference>
<dbReference type="FunFam" id="1.20.1250.20:FF:000034">
    <property type="entry name" value="MFS general substrate transporter"/>
    <property type="match status" value="1"/>
</dbReference>
<evidence type="ECO:0000256" key="7">
    <source>
        <dbReference type="SAM" id="Phobius"/>
    </source>
</evidence>
<dbReference type="EMBL" id="JAULSR010000001">
    <property type="protein sequence ID" value="KAK0637269.1"/>
    <property type="molecule type" value="Genomic_DNA"/>
</dbReference>
<evidence type="ECO:0000256" key="4">
    <source>
        <dbReference type="ARBA" id="ARBA00022989"/>
    </source>
</evidence>
<feature type="transmembrane region" description="Helical" evidence="7">
    <location>
        <begin position="311"/>
        <end position="331"/>
    </location>
</feature>
<feature type="transmembrane region" description="Helical" evidence="7">
    <location>
        <begin position="147"/>
        <end position="166"/>
    </location>
</feature>
<feature type="region of interest" description="Disordered" evidence="6">
    <location>
        <begin position="1"/>
        <end position="43"/>
    </location>
</feature>
<dbReference type="Proteomes" id="UP001174934">
    <property type="component" value="Unassembled WGS sequence"/>
</dbReference>
<protein>
    <submittedName>
        <fullName evidence="9">Major facilitator superfamily domain-containing protein</fullName>
    </submittedName>
</protein>
<evidence type="ECO:0000256" key="1">
    <source>
        <dbReference type="ARBA" id="ARBA00004141"/>
    </source>
</evidence>
<keyword evidence="10" id="KW-1185">Reference proteome</keyword>
<comment type="subcellular location">
    <subcellularLocation>
        <location evidence="1">Membrane</location>
        <topology evidence="1">Multi-pass membrane protein</topology>
    </subcellularLocation>
</comment>
<keyword evidence="5 7" id="KW-0472">Membrane</keyword>
<proteinExistence type="predicted"/>
<name>A0AA39XNP7_9PEZI</name>
<dbReference type="InterPro" id="IPR020846">
    <property type="entry name" value="MFS_dom"/>
</dbReference>
<dbReference type="FunFam" id="1.20.1250.20:FF:000068">
    <property type="entry name" value="MFS general substrate transporter"/>
    <property type="match status" value="1"/>
</dbReference>
<dbReference type="PROSITE" id="PS50850">
    <property type="entry name" value="MFS"/>
    <property type="match status" value="1"/>
</dbReference>
<feature type="compositionally biased region" description="Polar residues" evidence="6">
    <location>
        <begin position="24"/>
        <end position="43"/>
    </location>
</feature>
<dbReference type="InterPro" id="IPR036259">
    <property type="entry name" value="MFS_trans_sf"/>
</dbReference>
<evidence type="ECO:0000313" key="10">
    <source>
        <dbReference type="Proteomes" id="UP001174934"/>
    </source>
</evidence>
<sequence length="524" mass="58795">MMFKHKYPPSPENEKDAERDAGSASGTEAVTTTTKGGVPANNSYSPETDLTAVSYDELHVPCPPHTTERRLKTRIDLHLIPFLVILYLLAFLDRVNIGNARSFGLEADLGLNPLSNEYNTALTIFFVPYIILEIPSNILLKRFSPRLWLSICCLGFGVVTVCQGLVQNYAGILVTRFFLGVFECGMFPGCFYLIGMWYTRAEAQKRFSLFFSSTSLAGAFGGLLASGIGNLDHVRGYRGWRWIFIIEGCLTFAVGLVFLFTFPSFPEEAKWLREDERAYIKARLRADQGNNAAERKVTFADVKTVMRDYKVWLGGFMYFGLIVPAYGYAYFAPTIISKYGYSPIQTQLRSVPPWAAAFGLAMLVGTLSDLFRHRFMFAMVPIMIAISGFAILLNEHDKTDVKYAALFLIAMGCYSAMPVIVCWFNMNLGGHHRRAIGSAWQIGFGNIGGIIATYSFMGNDAPYYRKGYSICVSFICLSGAACIIYAISIWRENKRRDRAVRDVGLTEYEKSELGDLNPDFRYML</sequence>
<dbReference type="GO" id="GO:0005886">
    <property type="term" value="C:plasma membrane"/>
    <property type="evidence" value="ECO:0007669"/>
    <property type="project" value="TreeGrafter"/>
</dbReference>
<feature type="transmembrane region" description="Helical" evidence="7">
    <location>
        <begin position="79"/>
        <end position="98"/>
    </location>
</feature>